<evidence type="ECO:0000256" key="2">
    <source>
        <dbReference type="ARBA" id="ARBA00006357"/>
    </source>
</evidence>
<evidence type="ECO:0000256" key="7">
    <source>
        <dbReference type="SAM" id="MobiDB-lite"/>
    </source>
</evidence>
<feature type="compositionally biased region" description="Basic residues" evidence="7">
    <location>
        <begin position="65"/>
        <end position="85"/>
    </location>
</feature>
<proteinExistence type="inferred from homology"/>
<dbReference type="InterPro" id="IPR036397">
    <property type="entry name" value="RNaseH_sf"/>
</dbReference>
<dbReference type="InterPro" id="IPR047021">
    <property type="entry name" value="REXO1/3/4-like"/>
</dbReference>
<feature type="region of interest" description="Disordered" evidence="7">
    <location>
        <begin position="169"/>
        <end position="208"/>
    </location>
</feature>
<reference evidence="9 10" key="1">
    <citation type="submission" date="2016-07" db="EMBL/GenBank/DDBJ databases">
        <title>Pervasive Adenine N6-methylation of Active Genes in Fungi.</title>
        <authorList>
            <consortium name="DOE Joint Genome Institute"/>
            <person name="Mondo S.J."/>
            <person name="Dannebaum R.O."/>
            <person name="Kuo R.C."/>
            <person name="Labutti K."/>
            <person name="Haridas S."/>
            <person name="Kuo A."/>
            <person name="Salamov A."/>
            <person name="Ahrendt S.R."/>
            <person name="Lipzen A."/>
            <person name="Sullivan W."/>
            <person name="Andreopoulos W.B."/>
            <person name="Clum A."/>
            <person name="Lindquist E."/>
            <person name="Daum C."/>
            <person name="Ramamoorthy G.K."/>
            <person name="Gryganskyi A."/>
            <person name="Culley D."/>
            <person name="Magnuson J.K."/>
            <person name="James T.Y."/>
            <person name="O'Malley M.A."/>
            <person name="Stajich J.E."/>
            <person name="Spatafora J.W."/>
            <person name="Visel A."/>
            <person name="Grigoriev I.V."/>
        </authorList>
    </citation>
    <scope>NUCLEOTIDE SEQUENCE [LARGE SCALE GENOMIC DNA]</scope>
    <source>
        <strain evidence="9 10">NRRL 3116</strain>
    </source>
</reference>
<protein>
    <recommendedName>
        <fullName evidence="8">Exonuclease domain-containing protein</fullName>
    </recommendedName>
</protein>
<dbReference type="SMART" id="SM00479">
    <property type="entry name" value="EXOIII"/>
    <property type="match status" value="1"/>
</dbReference>
<dbReference type="STRING" id="64571.A0A1Y2GT04"/>
<dbReference type="Proteomes" id="UP000193648">
    <property type="component" value="Unassembled WGS sequence"/>
</dbReference>
<dbReference type="SUPFAM" id="SSF53098">
    <property type="entry name" value="Ribonuclease H-like"/>
    <property type="match status" value="1"/>
</dbReference>
<dbReference type="InterPro" id="IPR013520">
    <property type="entry name" value="Ribonucl_H"/>
</dbReference>
<dbReference type="InParanoid" id="A0A1Y2GT04"/>
<dbReference type="PANTHER" id="PTHR12801">
    <property type="entry name" value="RNA EXONUCLEASE REXO1 / RECO3 FAMILY MEMBER-RELATED"/>
    <property type="match status" value="1"/>
</dbReference>
<dbReference type="FunCoup" id="A0A1Y2GT04">
    <property type="interactions" value="368"/>
</dbReference>
<dbReference type="InterPro" id="IPR012337">
    <property type="entry name" value="RNaseH-like_sf"/>
</dbReference>
<keyword evidence="3" id="KW-0540">Nuclease</keyword>
<feature type="region of interest" description="Disordered" evidence="7">
    <location>
        <begin position="1"/>
        <end position="113"/>
    </location>
</feature>
<dbReference type="InterPro" id="IPR034922">
    <property type="entry name" value="REX1-like_exo"/>
</dbReference>
<feature type="compositionally biased region" description="Polar residues" evidence="7">
    <location>
        <begin position="169"/>
        <end position="180"/>
    </location>
</feature>
<dbReference type="CDD" id="cd06145">
    <property type="entry name" value="REX1_like"/>
    <property type="match status" value="1"/>
</dbReference>
<dbReference type="GO" id="GO:0004527">
    <property type="term" value="F:exonuclease activity"/>
    <property type="evidence" value="ECO:0007669"/>
    <property type="project" value="UniProtKB-KW"/>
</dbReference>
<keyword evidence="6" id="KW-0539">Nucleus</keyword>
<evidence type="ECO:0000256" key="1">
    <source>
        <dbReference type="ARBA" id="ARBA00004123"/>
    </source>
</evidence>
<organism evidence="9 10">
    <name type="scientific">Lobosporangium transversale</name>
    <dbReference type="NCBI Taxonomy" id="64571"/>
    <lineage>
        <taxon>Eukaryota</taxon>
        <taxon>Fungi</taxon>
        <taxon>Fungi incertae sedis</taxon>
        <taxon>Mucoromycota</taxon>
        <taxon>Mortierellomycotina</taxon>
        <taxon>Mortierellomycetes</taxon>
        <taxon>Mortierellales</taxon>
        <taxon>Mortierellaceae</taxon>
        <taxon>Lobosporangium</taxon>
    </lineage>
</organism>
<evidence type="ECO:0000256" key="5">
    <source>
        <dbReference type="ARBA" id="ARBA00022839"/>
    </source>
</evidence>
<dbReference type="PANTHER" id="PTHR12801:SF155">
    <property type="entry name" value="RIBONUCLEASE H70"/>
    <property type="match status" value="1"/>
</dbReference>
<dbReference type="AlphaFoldDB" id="A0A1Y2GT04"/>
<dbReference type="OrthoDB" id="206335at2759"/>
<feature type="region of interest" description="Disordered" evidence="7">
    <location>
        <begin position="356"/>
        <end position="381"/>
    </location>
</feature>
<dbReference type="GO" id="GO:0003676">
    <property type="term" value="F:nucleic acid binding"/>
    <property type="evidence" value="ECO:0007669"/>
    <property type="project" value="InterPro"/>
</dbReference>
<feature type="compositionally biased region" description="Basic and acidic residues" evidence="7">
    <location>
        <begin position="360"/>
        <end position="381"/>
    </location>
</feature>
<evidence type="ECO:0000256" key="6">
    <source>
        <dbReference type="ARBA" id="ARBA00023242"/>
    </source>
</evidence>
<dbReference type="GeneID" id="33565477"/>
<keyword evidence="4" id="KW-0378">Hydrolase</keyword>
<gene>
    <name evidence="9" type="ORF">BCR41DRAFT_350236</name>
</gene>
<dbReference type="GO" id="GO:0005634">
    <property type="term" value="C:nucleus"/>
    <property type="evidence" value="ECO:0007669"/>
    <property type="project" value="UniProtKB-SubCell"/>
</dbReference>
<feature type="domain" description="Exonuclease" evidence="8">
    <location>
        <begin position="430"/>
        <end position="590"/>
    </location>
</feature>
<evidence type="ECO:0000313" key="10">
    <source>
        <dbReference type="Proteomes" id="UP000193648"/>
    </source>
</evidence>
<sequence length="790" mass="89402">MGIDKKRKRSKEEEPTITSGGSRAKRVEVIEETSRKMAEVISASTGSNMRNSKESKEDKKEIKDKKNKKEKKEKKKRGKEKKEKKRIVSELPLSSLHSEADSDTTTSLGMDMDVDLTPTATTEEQRIMKALTEVKETSDQGRDSKKAKDMILVKSVKFNSKDAPPTLVMNTSNITADHNISSSDDSGDSRKDNESGKDGDKKKTNQLKLDGLTKKERKLLKIKERQFNRKSEGDGEPAFILKDGHDLTLGELRDLVVFILTETPSLPWIQVLNKFKIEKVLLLYISGLDPKLFHMNARSSDAHKSIAWAQRADTHMGPVEEFEHLREYFDRANVVKAAGDKFRIFSPTNTLLNVPLSNSEKVKREKEKERKEKSAGRKTKPENYMMSLEELQENKFPLPRYLLEEASNLGEGWIETPKLKKTTLTPPPKTMIAIDCEMCKTTAGTELTRVTLINHEGKVILDELVRPENPVLDYLTQYSGMTAAKLEGVTTRLVDVQKKLKKIINYNTILVGHSLENDMTVLKLAHPFIIDTSLIFHHTRGPPYRPGLKWLAQKWLQRHIQDNVERGHDSAEDALACMDLVKLKLLKPKGFGEYEQDQESLFSRLHRFNTLRTSALVDSDAFAGQSATTTIRTASDEEVVKAIPEVIQKHNFVWARLRDIEINHGKVPEQTPVERQEVDKGRGAKISSADKIQASEEEIRAGIRSIDKSVKAIMDSLPSRTAVIITSGQGDHREVSRLQARQKVFQELLKQKGSINEVPQQNRFLEEDMRKLEIAVEDAKGGICLLTVKK</sequence>
<name>A0A1Y2GT04_9FUNG</name>
<evidence type="ECO:0000256" key="4">
    <source>
        <dbReference type="ARBA" id="ARBA00022801"/>
    </source>
</evidence>
<comment type="similarity">
    <text evidence="2">Belongs to the REXO1/REXO3 family.</text>
</comment>
<feature type="region of interest" description="Disordered" evidence="7">
    <location>
        <begin position="131"/>
        <end position="150"/>
    </location>
</feature>
<feature type="compositionally biased region" description="Basic and acidic residues" evidence="7">
    <location>
        <begin position="25"/>
        <end position="38"/>
    </location>
</feature>
<dbReference type="EMBL" id="MCFF01000011">
    <property type="protein sequence ID" value="ORZ21922.1"/>
    <property type="molecule type" value="Genomic_DNA"/>
</dbReference>
<keyword evidence="5" id="KW-0269">Exonuclease</keyword>
<feature type="compositionally biased region" description="Basic and acidic residues" evidence="7">
    <location>
        <begin position="51"/>
        <end position="64"/>
    </location>
</feature>
<comment type="caution">
    <text evidence="9">The sequence shown here is derived from an EMBL/GenBank/DDBJ whole genome shotgun (WGS) entry which is preliminary data.</text>
</comment>
<dbReference type="Gene3D" id="3.30.420.10">
    <property type="entry name" value="Ribonuclease H-like superfamily/Ribonuclease H"/>
    <property type="match status" value="1"/>
</dbReference>
<comment type="subcellular location">
    <subcellularLocation>
        <location evidence="1">Nucleus</location>
    </subcellularLocation>
</comment>
<evidence type="ECO:0000259" key="8">
    <source>
        <dbReference type="SMART" id="SM00479"/>
    </source>
</evidence>
<dbReference type="Pfam" id="PF00929">
    <property type="entry name" value="RNase_T"/>
    <property type="match status" value="1"/>
</dbReference>
<feature type="compositionally biased region" description="Basic and acidic residues" evidence="7">
    <location>
        <begin position="187"/>
        <end position="203"/>
    </location>
</feature>
<keyword evidence="10" id="KW-1185">Reference proteome</keyword>
<dbReference type="FunFam" id="3.30.420.10:FF:000019">
    <property type="entry name" value="RNA exonuclease NEF-sp"/>
    <property type="match status" value="1"/>
</dbReference>
<accession>A0A1Y2GT04</accession>
<evidence type="ECO:0000313" key="9">
    <source>
        <dbReference type="EMBL" id="ORZ21922.1"/>
    </source>
</evidence>
<evidence type="ECO:0000256" key="3">
    <source>
        <dbReference type="ARBA" id="ARBA00022722"/>
    </source>
</evidence>
<dbReference type="RefSeq" id="XP_021883173.1">
    <property type="nucleotide sequence ID" value="XM_022023633.1"/>
</dbReference>